<keyword evidence="3" id="KW-0926">Vacuole</keyword>
<reference evidence="7" key="1">
    <citation type="submission" date="2018-02" db="EMBL/GenBank/DDBJ databases">
        <authorList>
            <person name="Cohen D.B."/>
            <person name="Kent A.D."/>
        </authorList>
    </citation>
    <scope>NUCLEOTIDE SEQUENCE</scope>
</reference>
<comment type="subcellular location">
    <subcellularLocation>
        <location evidence="1">Vacuole</location>
    </subcellularLocation>
</comment>
<name>A0A2N9H3U1_FAGSY</name>
<evidence type="ECO:0000256" key="2">
    <source>
        <dbReference type="ARBA" id="ARBA00009191"/>
    </source>
</evidence>
<dbReference type="Pfam" id="PF03088">
    <property type="entry name" value="Str_synth"/>
    <property type="match status" value="1"/>
</dbReference>
<sequence>MISKYTVTLAVLSIIFALFPSAKILTLLEPPSIPGSHDKLHTAEIMQVTGAVGPESLAFDPNGEGPYTGVADGRILKWQGHELGWTDFAFTTSNRKECFRPFAPEMEHLCGRPLGLRFEKKTGNLYIADAYFGLHVVGPAGGLATQVVTEIEGQPLRFTNDMDIDEHEDVIYFTDSSRNFQRRQFISSLLSGDKTGRLLKYNIASKEVTVLQQGLAFANGVALSNDRSFVLVAESTNCRILRLWLHGPNAGTFDIFAELPGFPDNVRRNPKGEFWVAIHAKSGFFGRWVLPNSWIGKTLLRLPLSFKQLHSLLIGGKAHATAIKLSEEGKVLEVLEDSEGKTLRFISEVEEKDGKLWIGSVLMPFVGTYNV</sequence>
<keyword evidence="5" id="KW-0325">Glycoprotein</keyword>
<dbReference type="GO" id="GO:0016787">
    <property type="term" value="F:hydrolase activity"/>
    <property type="evidence" value="ECO:0007669"/>
    <property type="project" value="TreeGrafter"/>
</dbReference>
<organism evidence="7">
    <name type="scientific">Fagus sylvatica</name>
    <name type="common">Beechnut</name>
    <dbReference type="NCBI Taxonomy" id="28930"/>
    <lineage>
        <taxon>Eukaryota</taxon>
        <taxon>Viridiplantae</taxon>
        <taxon>Streptophyta</taxon>
        <taxon>Embryophyta</taxon>
        <taxon>Tracheophyta</taxon>
        <taxon>Spermatophyta</taxon>
        <taxon>Magnoliopsida</taxon>
        <taxon>eudicotyledons</taxon>
        <taxon>Gunneridae</taxon>
        <taxon>Pentapetalae</taxon>
        <taxon>rosids</taxon>
        <taxon>fabids</taxon>
        <taxon>Fagales</taxon>
        <taxon>Fagaceae</taxon>
        <taxon>Fagus</taxon>
    </lineage>
</organism>
<dbReference type="PANTHER" id="PTHR10426:SF69">
    <property type="entry name" value="PROTEIN STRICTOSIDINE SYNTHASE-LIKE 10"/>
    <property type="match status" value="1"/>
</dbReference>
<evidence type="ECO:0000256" key="5">
    <source>
        <dbReference type="ARBA" id="ARBA00023180"/>
    </source>
</evidence>
<dbReference type="FunFam" id="2.120.10.30:FF:000032">
    <property type="entry name" value="Protein STRICTOSIDINE SYNTHASE-LIKE 13"/>
    <property type="match status" value="1"/>
</dbReference>
<dbReference type="SUPFAM" id="SSF63829">
    <property type="entry name" value="Calcium-dependent phosphotriesterase"/>
    <property type="match status" value="1"/>
</dbReference>
<accession>A0A2N9H3U1</accession>
<dbReference type="InterPro" id="IPR018119">
    <property type="entry name" value="Strictosidine_synth_cons-reg"/>
</dbReference>
<dbReference type="AlphaFoldDB" id="A0A2N9H3U1"/>
<dbReference type="PANTHER" id="PTHR10426">
    <property type="entry name" value="STRICTOSIDINE SYNTHASE-RELATED"/>
    <property type="match status" value="1"/>
</dbReference>
<evidence type="ECO:0000256" key="1">
    <source>
        <dbReference type="ARBA" id="ARBA00004116"/>
    </source>
</evidence>
<evidence type="ECO:0000259" key="6">
    <source>
        <dbReference type="Pfam" id="PF03088"/>
    </source>
</evidence>
<evidence type="ECO:0000256" key="4">
    <source>
        <dbReference type="ARBA" id="ARBA00022729"/>
    </source>
</evidence>
<dbReference type="Gene3D" id="2.120.10.30">
    <property type="entry name" value="TolB, C-terminal domain"/>
    <property type="match status" value="1"/>
</dbReference>
<dbReference type="Pfam" id="PF20067">
    <property type="entry name" value="SSL_N"/>
    <property type="match status" value="1"/>
</dbReference>
<dbReference type="GO" id="GO:0012505">
    <property type="term" value="C:endomembrane system"/>
    <property type="evidence" value="ECO:0007669"/>
    <property type="project" value="TreeGrafter"/>
</dbReference>
<protein>
    <recommendedName>
        <fullName evidence="6">Strictosidine synthase conserved region domain-containing protein</fullName>
    </recommendedName>
</protein>
<proteinExistence type="inferred from homology"/>
<evidence type="ECO:0000256" key="3">
    <source>
        <dbReference type="ARBA" id="ARBA00022554"/>
    </source>
</evidence>
<dbReference type="GO" id="GO:0005773">
    <property type="term" value="C:vacuole"/>
    <property type="evidence" value="ECO:0007669"/>
    <property type="project" value="UniProtKB-SubCell"/>
</dbReference>
<keyword evidence="4" id="KW-0732">Signal</keyword>
<dbReference type="EMBL" id="OIVN01003157">
    <property type="protein sequence ID" value="SPD09177.1"/>
    <property type="molecule type" value="Genomic_DNA"/>
</dbReference>
<gene>
    <name evidence="7" type="ORF">FSB_LOCUS37059</name>
</gene>
<comment type="similarity">
    <text evidence="2">Belongs to the strictosidine synthase family.</text>
</comment>
<evidence type="ECO:0000313" key="7">
    <source>
        <dbReference type="EMBL" id="SPD09177.1"/>
    </source>
</evidence>
<dbReference type="InterPro" id="IPR011042">
    <property type="entry name" value="6-blade_b-propeller_TolB-like"/>
</dbReference>
<feature type="domain" description="Strictosidine synthase conserved region" evidence="6">
    <location>
        <begin position="160"/>
        <end position="247"/>
    </location>
</feature>